<comment type="caution">
    <text evidence="1">The sequence shown here is derived from an EMBL/GenBank/DDBJ whole genome shotgun (WGS) entry which is preliminary data.</text>
</comment>
<dbReference type="Proteomes" id="UP001226762">
    <property type="component" value="Unassembled WGS sequence"/>
</dbReference>
<reference evidence="1" key="1">
    <citation type="submission" date="2022-07" db="EMBL/GenBank/DDBJ databases">
        <authorList>
            <person name="Otstavnykh N."/>
            <person name="Isaeva M."/>
            <person name="Bystritskaya E."/>
        </authorList>
    </citation>
    <scope>NUCLEOTIDE SEQUENCE</scope>
    <source>
        <strain evidence="1">KCTC 52189</strain>
    </source>
</reference>
<reference evidence="1" key="2">
    <citation type="submission" date="2023-02" db="EMBL/GenBank/DDBJ databases">
        <title>'Rhodoalgimonas zhirmunskyi' gen. nov., isolated from a red alga.</title>
        <authorList>
            <person name="Nedashkovskaya O.I."/>
            <person name="Otstavnykh N.Y."/>
            <person name="Bystritskaya E.P."/>
            <person name="Balabanova L.A."/>
            <person name="Isaeva M.P."/>
        </authorList>
    </citation>
    <scope>NUCLEOTIDE SEQUENCE</scope>
    <source>
        <strain evidence="1">KCTC 52189</strain>
    </source>
</reference>
<keyword evidence="2" id="KW-1185">Reference proteome</keyword>
<protein>
    <submittedName>
        <fullName evidence="1">Uncharacterized protein</fullName>
    </submittedName>
</protein>
<evidence type="ECO:0000313" key="1">
    <source>
        <dbReference type="EMBL" id="MDQ2091307.1"/>
    </source>
</evidence>
<name>A0AAE3WGF5_9RHOB</name>
<dbReference type="AlphaFoldDB" id="A0AAE3WGF5"/>
<dbReference type="EMBL" id="JANHAX010000005">
    <property type="protein sequence ID" value="MDQ2091307.1"/>
    <property type="molecule type" value="Genomic_DNA"/>
</dbReference>
<sequence>MSDQGEVRSDPGEPAQLVEPIFQWKTFDRFSGGQVASAHCVDHKTSVGPGMKPAAHVHRLEPRDLAMFDIGPALIDLVPPKAVTGDEPAAAADLVDTGSTK</sequence>
<proteinExistence type="predicted"/>
<evidence type="ECO:0000313" key="2">
    <source>
        <dbReference type="Proteomes" id="UP001226762"/>
    </source>
</evidence>
<dbReference type="RefSeq" id="WP_306736602.1">
    <property type="nucleotide sequence ID" value="NZ_JANHAX010000005.1"/>
</dbReference>
<accession>A0AAE3WGF5</accession>
<organism evidence="1 2">
    <name type="scientific">Marimonas arenosa</name>
    <dbReference type="NCBI Taxonomy" id="1795305"/>
    <lineage>
        <taxon>Bacteria</taxon>
        <taxon>Pseudomonadati</taxon>
        <taxon>Pseudomonadota</taxon>
        <taxon>Alphaproteobacteria</taxon>
        <taxon>Rhodobacterales</taxon>
        <taxon>Paracoccaceae</taxon>
        <taxon>Marimonas</taxon>
    </lineage>
</organism>
<gene>
    <name evidence="1" type="ORF">NO357_15510</name>
</gene>